<accession>A0AA94HMX0</accession>
<dbReference type="AlphaFoldDB" id="A0AA94HMX0"/>
<evidence type="ECO:0000256" key="3">
    <source>
        <dbReference type="ARBA" id="ARBA00022679"/>
    </source>
</evidence>
<dbReference type="InterPro" id="IPR028098">
    <property type="entry name" value="Glyco_trans_4-like_N"/>
</dbReference>
<organism evidence="5 6">
    <name type="scientific">Agrococcus baldri</name>
    <dbReference type="NCBI Taxonomy" id="153730"/>
    <lineage>
        <taxon>Bacteria</taxon>
        <taxon>Bacillati</taxon>
        <taxon>Actinomycetota</taxon>
        <taxon>Actinomycetes</taxon>
        <taxon>Micrococcales</taxon>
        <taxon>Microbacteriaceae</taxon>
        <taxon>Agrococcus</taxon>
    </lineage>
</organism>
<dbReference type="EMBL" id="FOZN01000003">
    <property type="protein sequence ID" value="SFS14050.1"/>
    <property type="molecule type" value="Genomic_DNA"/>
</dbReference>
<comment type="caution">
    <text evidence="5">The sequence shown here is derived from an EMBL/GenBank/DDBJ whole genome shotgun (WGS) entry which is preliminary data.</text>
</comment>
<protein>
    <recommendedName>
        <fullName evidence="1">D-inositol 3-phosphate glycosyltransferase</fullName>
    </recommendedName>
</protein>
<feature type="domain" description="Glycosyltransferase subfamily 4-like N-terminal" evidence="4">
    <location>
        <begin position="23"/>
        <end position="194"/>
    </location>
</feature>
<dbReference type="Pfam" id="PF13692">
    <property type="entry name" value="Glyco_trans_1_4"/>
    <property type="match status" value="1"/>
</dbReference>
<dbReference type="PANTHER" id="PTHR45947:SF3">
    <property type="entry name" value="SULFOQUINOVOSYL TRANSFERASE SQD2"/>
    <property type="match status" value="1"/>
</dbReference>
<evidence type="ECO:0000313" key="5">
    <source>
        <dbReference type="EMBL" id="SFS14050.1"/>
    </source>
</evidence>
<evidence type="ECO:0000259" key="4">
    <source>
        <dbReference type="Pfam" id="PF13579"/>
    </source>
</evidence>
<gene>
    <name evidence="5" type="ORF">SAMN04487783_1757</name>
</gene>
<keyword evidence="2" id="KW-0328">Glycosyltransferase</keyword>
<reference evidence="5 6" key="1">
    <citation type="submission" date="2016-10" db="EMBL/GenBank/DDBJ databases">
        <authorList>
            <person name="Varghese N."/>
            <person name="Submissions S."/>
        </authorList>
    </citation>
    <scope>NUCLEOTIDE SEQUENCE [LARGE SCALE GENOMIC DNA]</scope>
    <source>
        <strain evidence="5 6">IAM 15147</strain>
    </source>
</reference>
<dbReference type="SUPFAM" id="SSF53756">
    <property type="entry name" value="UDP-Glycosyltransferase/glycogen phosphorylase"/>
    <property type="match status" value="1"/>
</dbReference>
<dbReference type="Proteomes" id="UP000198506">
    <property type="component" value="Unassembled WGS sequence"/>
</dbReference>
<dbReference type="Pfam" id="PF13579">
    <property type="entry name" value="Glyco_trans_4_4"/>
    <property type="match status" value="1"/>
</dbReference>
<evidence type="ECO:0000256" key="1">
    <source>
        <dbReference type="ARBA" id="ARBA00021292"/>
    </source>
</evidence>
<sequence>MDTAARPRLLVVASTFPASAGDGTPAFVRDLALEEAEAFDVLVLVPRVPEAAAEEADGALRVRRYAYFPRRWEALAHGAILENLRARRSLWLQVPSLFAAQWLATRRAMREFQPDAVHVHWIVPQGIVVRSLAGRVPMLVTTLGGDLYALNGGVMRRVKRWVLGRAAGVTVMNQDMAERVVELGAAPEGVSVEPMGADIGASSVDRVPRAPGEPLRLLLVGRLVEKKGVAVLLGALRTLPEGWQLTVVGDGPLRATLEAQARGLPVRFLGQQGRAALAEQYARADVVVAPSVIARNGDQDGLPVALLEAMLAGCAVVVSDLPGLADVAVDGAAAVVPSGDPAALADTIAQLIADDERVRQLGGAAPAAAERFAMPAVGARYRERLLALVQRGR</sequence>
<evidence type="ECO:0000256" key="2">
    <source>
        <dbReference type="ARBA" id="ARBA00022676"/>
    </source>
</evidence>
<keyword evidence="6" id="KW-1185">Reference proteome</keyword>
<dbReference type="GO" id="GO:0016757">
    <property type="term" value="F:glycosyltransferase activity"/>
    <property type="evidence" value="ECO:0007669"/>
    <property type="project" value="UniProtKB-KW"/>
</dbReference>
<dbReference type="InterPro" id="IPR050194">
    <property type="entry name" value="Glycosyltransferase_grp1"/>
</dbReference>
<dbReference type="PANTHER" id="PTHR45947">
    <property type="entry name" value="SULFOQUINOVOSYL TRANSFERASE SQD2"/>
    <property type="match status" value="1"/>
</dbReference>
<evidence type="ECO:0000313" key="6">
    <source>
        <dbReference type="Proteomes" id="UP000198506"/>
    </source>
</evidence>
<proteinExistence type="predicted"/>
<dbReference type="Gene3D" id="3.40.50.2000">
    <property type="entry name" value="Glycogen Phosphorylase B"/>
    <property type="match status" value="2"/>
</dbReference>
<dbReference type="GO" id="GO:1901137">
    <property type="term" value="P:carbohydrate derivative biosynthetic process"/>
    <property type="evidence" value="ECO:0007669"/>
    <property type="project" value="UniProtKB-ARBA"/>
</dbReference>
<keyword evidence="3" id="KW-0808">Transferase</keyword>
<name>A0AA94HMX0_9MICO</name>
<dbReference type="RefSeq" id="WP_177220321.1">
    <property type="nucleotide sequence ID" value="NZ_FOZN01000003.1"/>
</dbReference>